<comment type="subcellular location">
    <subcellularLocation>
        <location evidence="1">Cell membrane</location>
        <topology evidence="1">Multi-pass membrane protein</topology>
    </subcellularLocation>
</comment>
<dbReference type="OrthoDB" id="259025at2"/>
<evidence type="ECO:0000256" key="4">
    <source>
        <dbReference type="ARBA" id="ARBA00022989"/>
    </source>
</evidence>
<sequence length="190" mass="19815">MKFCFLLPGLAMLAAVWFAPLDAVLPEFALHMLRHMTLVALAAPLIVLGLPRLAGGLAVSPMAAALAEFVVVWAWHLPAAHALGRLQAVGFVAEQASFLAVGLMVWTGCLRADRPLAGAGGLLLTSMHMTLLGALLVLAPRDLYAALCGTAPDLSGQQIGGMLMLAIGTPVYLVAGLWLTGQALRERGAT</sequence>
<evidence type="ECO:0000313" key="7">
    <source>
        <dbReference type="EMBL" id="SHM54403.1"/>
    </source>
</evidence>
<feature type="transmembrane region" description="Helical" evidence="6">
    <location>
        <begin position="57"/>
        <end position="76"/>
    </location>
</feature>
<keyword evidence="3 6" id="KW-0812">Transmembrane</keyword>
<name>A0A1M7JNU3_9RHOB</name>
<dbReference type="RefSeq" id="WP_073037586.1">
    <property type="nucleotide sequence ID" value="NZ_BMLR01000008.1"/>
</dbReference>
<dbReference type="AlphaFoldDB" id="A0A1M7JNU3"/>
<dbReference type="STRING" id="337701.SAMN05444398_12127"/>
<keyword evidence="4 6" id="KW-1133">Transmembrane helix</keyword>
<feature type="transmembrane region" description="Helical" evidence="6">
    <location>
        <begin position="159"/>
        <end position="179"/>
    </location>
</feature>
<feature type="transmembrane region" description="Helical" evidence="6">
    <location>
        <begin position="88"/>
        <end position="109"/>
    </location>
</feature>
<evidence type="ECO:0000256" key="3">
    <source>
        <dbReference type="ARBA" id="ARBA00022692"/>
    </source>
</evidence>
<evidence type="ECO:0000256" key="2">
    <source>
        <dbReference type="ARBA" id="ARBA00022475"/>
    </source>
</evidence>
<evidence type="ECO:0000256" key="6">
    <source>
        <dbReference type="SAM" id="Phobius"/>
    </source>
</evidence>
<evidence type="ECO:0000313" key="8">
    <source>
        <dbReference type="Proteomes" id="UP000183974"/>
    </source>
</evidence>
<feature type="transmembrane region" description="Helical" evidence="6">
    <location>
        <begin position="116"/>
        <end position="139"/>
    </location>
</feature>
<dbReference type="Pfam" id="PF09678">
    <property type="entry name" value="Caa3_CtaG"/>
    <property type="match status" value="1"/>
</dbReference>
<accession>A0A1M7JNU3</accession>
<feature type="transmembrane region" description="Helical" evidence="6">
    <location>
        <begin position="28"/>
        <end position="50"/>
    </location>
</feature>
<evidence type="ECO:0000256" key="1">
    <source>
        <dbReference type="ARBA" id="ARBA00004651"/>
    </source>
</evidence>
<dbReference type="Proteomes" id="UP000183974">
    <property type="component" value="Unassembled WGS sequence"/>
</dbReference>
<dbReference type="InterPro" id="IPR019108">
    <property type="entry name" value="Caa3_assmbl_CtaG-rel"/>
</dbReference>
<proteinExistence type="predicted"/>
<gene>
    <name evidence="7" type="ORF">SAMN05444398_12127</name>
</gene>
<dbReference type="GO" id="GO:0005886">
    <property type="term" value="C:plasma membrane"/>
    <property type="evidence" value="ECO:0007669"/>
    <property type="project" value="UniProtKB-SubCell"/>
</dbReference>
<evidence type="ECO:0000256" key="5">
    <source>
        <dbReference type="ARBA" id="ARBA00023136"/>
    </source>
</evidence>
<keyword evidence="8" id="KW-1185">Reference proteome</keyword>
<keyword evidence="5 6" id="KW-0472">Membrane</keyword>
<protein>
    <submittedName>
        <fullName evidence="7">Putative membrane protein</fullName>
    </submittedName>
</protein>
<keyword evidence="2" id="KW-1003">Cell membrane</keyword>
<dbReference type="EMBL" id="FRBR01000021">
    <property type="protein sequence ID" value="SHM54403.1"/>
    <property type="molecule type" value="Genomic_DNA"/>
</dbReference>
<reference evidence="7 8" key="1">
    <citation type="submission" date="2016-11" db="EMBL/GenBank/DDBJ databases">
        <authorList>
            <person name="Jaros S."/>
            <person name="Januszkiewicz K."/>
            <person name="Wedrychowicz H."/>
        </authorList>
    </citation>
    <scope>NUCLEOTIDE SEQUENCE [LARGE SCALE GENOMIC DNA]</scope>
    <source>
        <strain evidence="7 8">DSM 29589</strain>
    </source>
</reference>
<organism evidence="7 8">
    <name type="scientific">Roseovarius pacificus</name>
    <dbReference type="NCBI Taxonomy" id="337701"/>
    <lineage>
        <taxon>Bacteria</taxon>
        <taxon>Pseudomonadati</taxon>
        <taxon>Pseudomonadota</taxon>
        <taxon>Alphaproteobacteria</taxon>
        <taxon>Rhodobacterales</taxon>
        <taxon>Roseobacteraceae</taxon>
        <taxon>Roseovarius</taxon>
    </lineage>
</organism>